<accession>A0A0D1X7J8</accession>
<evidence type="ECO:0000313" key="3">
    <source>
        <dbReference type="Proteomes" id="UP000053599"/>
    </source>
</evidence>
<sequence>MAGTAEIEYREVRLSSCRVIDLLPGDYLAPIQCRIRHIDLEDPPSYEAISYVCGDPSNRVSITCDDSRIDIYRNLFNALRRFRLTDTHRTLWADCICINQRDSEEKSRQVLLMGDIYSKASKVLIWLGDESEDEDTDIAVQCINLISRQIWPRLKELREFTNKSITYRLNDQQEWAENSKKGYHFNEPGPRNVEEITAAFGIPLPDSREIASMGRFWKRAWFHRAWTFQETHLARERIFFCGRWEIASLLLLRVLVSLRDLWKSTDDDRYWKPRELRILAMMKGRSSWSPQNQVNNTFLVTINLRRGSGCTLPSDFIYCLLRSTTECPAIIPDYTKPFWQVFTEATFHTVLGTKSFATLGCVDPEDGDSILPSWVPDWRRRKRHSSVTSLSKRKYNCSGSSEPVVQLCAEEKKLSVIGILWDHVDSTVTSRKNSKYMQELMMKVGEVYQPTQESLNDTWMRTACTDLTLYESEPTRWTANSAARVEELSRCDDELEAAAYTAFIRAMVKQNVDRVYIITQQGRLGTALQQARAGDVIAIALGSEVPFLLRACADGSYKFISECYVHGFMDGEALVDEWKRQKPDADHGDISWLENLHELQNKGELPFETQEFVLS</sequence>
<dbReference type="EMBL" id="KN846952">
    <property type="protein sequence ID" value="KIV83811.1"/>
    <property type="molecule type" value="Genomic_DNA"/>
</dbReference>
<dbReference type="PANTHER" id="PTHR24148:SF64">
    <property type="entry name" value="HETEROKARYON INCOMPATIBILITY DOMAIN-CONTAINING PROTEIN"/>
    <property type="match status" value="1"/>
</dbReference>
<dbReference type="HOGENOM" id="CLU_004184_7_2_1"/>
<evidence type="ECO:0000313" key="2">
    <source>
        <dbReference type="EMBL" id="KIV83811.1"/>
    </source>
</evidence>
<dbReference type="OrthoDB" id="4850726at2759"/>
<organism evidence="2 3">
    <name type="scientific">Exophiala sideris</name>
    <dbReference type="NCBI Taxonomy" id="1016849"/>
    <lineage>
        <taxon>Eukaryota</taxon>
        <taxon>Fungi</taxon>
        <taxon>Dikarya</taxon>
        <taxon>Ascomycota</taxon>
        <taxon>Pezizomycotina</taxon>
        <taxon>Eurotiomycetes</taxon>
        <taxon>Chaetothyriomycetidae</taxon>
        <taxon>Chaetothyriales</taxon>
        <taxon>Herpotrichiellaceae</taxon>
        <taxon>Exophiala</taxon>
    </lineage>
</organism>
<dbReference type="Pfam" id="PF06985">
    <property type="entry name" value="HET"/>
    <property type="match status" value="1"/>
</dbReference>
<dbReference type="PANTHER" id="PTHR24148">
    <property type="entry name" value="ANKYRIN REPEAT DOMAIN-CONTAINING PROTEIN 39 HOMOLOG-RELATED"/>
    <property type="match status" value="1"/>
</dbReference>
<protein>
    <recommendedName>
        <fullName evidence="1">Heterokaryon incompatibility domain-containing protein</fullName>
    </recommendedName>
</protein>
<dbReference type="InterPro" id="IPR010730">
    <property type="entry name" value="HET"/>
</dbReference>
<gene>
    <name evidence="2" type="ORF">PV11_05805</name>
</gene>
<evidence type="ECO:0000259" key="1">
    <source>
        <dbReference type="Pfam" id="PF06985"/>
    </source>
</evidence>
<dbReference type="Proteomes" id="UP000053599">
    <property type="component" value="Unassembled WGS sequence"/>
</dbReference>
<dbReference type="InterPro" id="IPR052895">
    <property type="entry name" value="HetReg/Transcr_Mod"/>
</dbReference>
<name>A0A0D1X7J8_9EURO</name>
<dbReference type="Pfam" id="PF26639">
    <property type="entry name" value="Het-6_barrel"/>
    <property type="match status" value="1"/>
</dbReference>
<proteinExistence type="predicted"/>
<dbReference type="AlphaFoldDB" id="A0A0D1X7J8"/>
<reference evidence="2 3" key="1">
    <citation type="submission" date="2015-01" db="EMBL/GenBank/DDBJ databases">
        <title>The Genome Sequence of Exophiala sideris CBS121828.</title>
        <authorList>
            <consortium name="The Broad Institute Genomics Platform"/>
            <person name="Cuomo C."/>
            <person name="de Hoog S."/>
            <person name="Gorbushina A."/>
            <person name="Stielow B."/>
            <person name="Teixiera M."/>
            <person name="Abouelleil A."/>
            <person name="Chapman S.B."/>
            <person name="Priest M."/>
            <person name="Young S.K."/>
            <person name="Wortman J."/>
            <person name="Nusbaum C."/>
            <person name="Birren B."/>
        </authorList>
    </citation>
    <scope>NUCLEOTIDE SEQUENCE [LARGE SCALE GENOMIC DNA]</scope>
    <source>
        <strain evidence="2 3">CBS 121828</strain>
    </source>
</reference>
<feature type="domain" description="Heterokaryon incompatibility" evidence="1">
    <location>
        <begin position="46"/>
        <end position="230"/>
    </location>
</feature>